<protein>
    <submittedName>
        <fullName evidence="4">EAL domain-containing protein</fullName>
    </submittedName>
</protein>
<dbReference type="PROSITE" id="PS50883">
    <property type="entry name" value="EAL"/>
    <property type="match status" value="1"/>
</dbReference>
<reference evidence="4 5" key="1">
    <citation type="submission" date="2024-04" db="EMBL/GenBank/DDBJ databases">
        <title>Aurantiacibacter sp. DGU6 16S ribosomal RNA gene Genome sequencing and assembly.</title>
        <authorList>
            <person name="Park S."/>
        </authorList>
    </citation>
    <scope>NUCLEOTIDE SEQUENCE [LARGE SCALE GENOMIC DNA]</scope>
    <source>
        <strain evidence="4 5">DGU6</strain>
    </source>
</reference>
<dbReference type="SMART" id="SM00052">
    <property type="entry name" value="EAL"/>
    <property type="match status" value="1"/>
</dbReference>
<dbReference type="NCBIfam" id="TIGR00254">
    <property type="entry name" value="GGDEF"/>
    <property type="match status" value="1"/>
</dbReference>
<dbReference type="InterPro" id="IPR029787">
    <property type="entry name" value="Nucleotide_cyclase"/>
</dbReference>
<dbReference type="PROSITE" id="PS50887">
    <property type="entry name" value="GGDEF"/>
    <property type="match status" value="1"/>
</dbReference>
<evidence type="ECO:0000313" key="5">
    <source>
        <dbReference type="Proteomes" id="UP001497045"/>
    </source>
</evidence>
<dbReference type="InterPro" id="IPR052155">
    <property type="entry name" value="Biofilm_reg_signaling"/>
</dbReference>
<dbReference type="Pfam" id="PF00990">
    <property type="entry name" value="GGDEF"/>
    <property type="match status" value="1"/>
</dbReference>
<feature type="domain" description="GGDEF" evidence="3">
    <location>
        <begin position="203"/>
        <end position="336"/>
    </location>
</feature>
<dbReference type="Gene3D" id="3.30.70.270">
    <property type="match status" value="1"/>
</dbReference>
<comment type="caution">
    <text evidence="4">The sequence shown here is derived from an EMBL/GenBank/DDBJ whole genome shotgun (WGS) entry which is preliminary data.</text>
</comment>
<evidence type="ECO:0000313" key="4">
    <source>
        <dbReference type="EMBL" id="MEL1250507.1"/>
    </source>
</evidence>
<gene>
    <name evidence="4" type="ORF">AAEO60_07480</name>
</gene>
<dbReference type="InterPro" id="IPR000014">
    <property type="entry name" value="PAS"/>
</dbReference>
<name>A0ABU9IFK4_9SPHN</name>
<proteinExistence type="predicted"/>
<dbReference type="InterPro" id="IPR000700">
    <property type="entry name" value="PAS-assoc_C"/>
</dbReference>
<dbReference type="PANTHER" id="PTHR44757:SF2">
    <property type="entry name" value="BIOFILM ARCHITECTURE MAINTENANCE PROTEIN MBAA"/>
    <property type="match status" value="1"/>
</dbReference>
<dbReference type="SUPFAM" id="SSF141868">
    <property type="entry name" value="EAL domain-like"/>
    <property type="match status" value="1"/>
</dbReference>
<dbReference type="CDD" id="cd00130">
    <property type="entry name" value="PAS"/>
    <property type="match status" value="1"/>
</dbReference>
<dbReference type="PROSITE" id="PS50113">
    <property type="entry name" value="PAC"/>
    <property type="match status" value="1"/>
</dbReference>
<dbReference type="RefSeq" id="WP_341673026.1">
    <property type="nucleotide sequence ID" value="NZ_JBBYHV010000001.1"/>
</dbReference>
<dbReference type="InterPro" id="IPR001633">
    <property type="entry name" value="EAL_dom"/>
</dbReference>
<dbReference type="SUPFAM" id="SSF55073">
    <property type="entry name" value="Nucleotide cyclase"/>
    <property type="match status" value="1"/>
</dbReference>
<dbReference type="InterPro" id="IPR000160">
    <property type="entry name" value="GGDEF_dom"/>
</dbReference>
<dbReference type="Pfam" id="PF00563">
    <property type="entry name" value="EAL"/>
    <property type="match status" value="1"/>
</dbReference>
<evidence type="ECO:0000259" key="1">
    <source>
        <dbReference type="PROSITE" id="PS50113"/>
    </source>
</evidence>
<accession>A0ABU9IFK4</accession>
<dbReference type="Pfam" id="PF07238">
    <property type="entry name" value="PilZ"/>
    <property type="match status" value="1"/>
</dbReference>
<dbReference type="PANTHER" id="PTHR44757">
    <property type="entry name" value="DIGUANYLATE CYCLASE DGCP"/>
    <property type="match status" value="1"/>
</dbReference>
<feature type="domain" description="EAL" evidence="2">
    <location>
        <begin position="345"/>
        <end position="596"/>
    </location>
</feature>
<keyword evidence="5" id="KW-1185">Reference proteome</keyword>
<dbReference type="InterPro" id="IPR009875">
    <property type="entry name" value="PilZ_domain"/>
</dbReference>
<feature type="domain" description="PAC" evidence="1">
    <location>
        <begin position="116"/>
        <end position="171"/>
    </location>
</feature>
<sequence>MGVRDVWKGFGGKASEPVRVPDAEAIAAKVATIKVSDRDRLQMLDSFEQSDIAWFWATDAQNRLTYLSPAALAQFAVERDVIGEPIAKVFKTISEAQDHTETKPISYIVSSRSSFFEQTIQLLGEKTAEGGGKWWQLTGRPQFDDKREFIGYRGIAKDTTDSYEQQRQASRLVEFDSLTGLANRHRMKRRLDSSLNAYKIEKRSCALIMLDLDRFKQVNDSLGHPAGDELLRQVAARLQSIAPGGSEIGRMGGDEFQLIIPDMDDRGKLGEIGSRIIQMISQPYSVEGSRAIIGTSVGIAIAPYDGIEAHELVKAADLALYAAKGGGRGQFRFYSNDLKETAEDRREIEEDLRDAIQAGELEVHYQPQVQTGDHQLRGFEALVRWDHPEHGPIAPSIFIPIAEDSNLIEDLGAFVLNRACQDAVQWPGELVVAVNVSARQFLDEKLPQVVEKALEESGLNPSQLELEITETVFMGDMGTNDAMFASLKKLGVNLALDDFGTGFSSMSYLSKAPFDKIKIDQSFVRGCTDKNHSNHAIITAITSLGRALGMKTTAEGVEAMDELALVSELDVDLIQGFIFSRAVPQDQVLEKLKSGDFRYEAVGPAKHRSKRRMVYRRVGVVHEDHHYVAMLRDLSRTGAKIEGLLEVPVGTDLVLDLGEGQLVVGKVRRSQDATQGLEFETPLVSDGAGGLCTRHRVSPYMLASAGMPLQALPSGHHLAAVATKRLGGASTRPRFMQVELGVGSTRAG</sequence>
<dbReference type="Proteomes" id="UP001497045">
    <property type="component" value="Unassembled WGS sequence"/>
</dbReference>
<dbReference type="SUPFAM" id="SSF55785">
    <property type="entry name" value="PYP-like sensor domain (PAS domain)"/>
    <property type="match status" value="1"/>
</dbReference>
<dbReference type="Gene3D" id="3.20.20.450">
    <property type="entry name" value="EAL domain"/>
    <property type="match status" value="1"/>
</dbReference>
<evidence type="ECO:0000259" key="2">
    <source>
        <dbReference type="PROSITE" id="PS50883"/>
    </source>
</evidence>
<organism evidence="4 5">
    <name type="scientific">Aurantiacibacter gilvus</name>
    <dbReference type="NCBI Taxonomy" id="3139141"/>
    <lineage>
        <taxon>Bacteria</taxon>
        <taxon>Pseudomonadati</taxon>
        <taxon>Pseudomonadota</taxon>
        <taxon>Alphaproteobacteria</taxon>
        <taxon>Sphingomonadales</taxon>
        <taxon>Erythrobacteraceae</taxon>
        <taxon>Aurantiacibacter</taxon>
    </lineage>
</organism>
<dbReference type="InterPro" id="IPR035919">
    <property type="entry name" value="EAL_sf"/>
</dbReference>
<dbReference type="InterPro" id="IPR043128">
    <property type="entry name" value="Rev_trsase/Diguanyl_cyclase"/>
</dbReference>
<evidence type="ECO:0000259" key="3">
    <source>
        <dbReference type="PROSITE" id="PS50887"/>
    </source>
</evidence>
<dbReference type="EMBL" id="JBBYHV010000001">
    <property type="protein sequence ID" value="MEL1250507.1"/>
    <property type="molecule type" value="Genomic_DNA"/>
</dbReference>
<dbReference type="InterPro" id="IPR035965">
    <property type="entry name" value="PAS-like_dom_sf"/>
</dbReference>
<dbReference type="CDD" id="cd01949">
    <property type="entry name" value="GGDEF"/>
    <property type="match status" value="1"/>
</dbReference>
<dbReference type="Gene3D" id="3.30.450.20">
    <property type="entry name" value="PAS domain"/>
    <property type="match status" value="1"/>
</dbReference>
<dbReference type="SMART" id="SM00267">
    <property type="entry name" value="GGDEF"/>
    <property type="match status" value="1"/>
</dbReference>
<dbReference type="CDD" id="cd01948">
    <property type="entry name" value="EAL"/>
    <property type="match status" value="1"/>
</dbReference>